<organism evidence="8 9">
    <name type="scientific">Moheibacter sediminis</name>
    <dbReference type="NCBI Taxonomy" id="1434700"/>
    <lineage>
        <taxon>Bacteria</taxon>
        <taxon>Pseudomonadati</taxon>
        <taxon>Bacteroidota</taxon>
        <taxon>Flavobacteriia</taxon>
        <taxon>Flavobacteriales</taxon>
        <taxon>Weeksellaceae</taxon>
        <taxon>Moheibacter</taxon>
    </lineage>
</organism>
<keyword evidence="9" id="KW-1185">Reference proteome</keyword>
<keyword evidence="5" id="KW-0804">Transcription</keyword>
<reference evidence="8 9" key="1">
    <citation type="submission" date="2017-04" db="EMBL/GenBank/DDBJ databases">
        <authorList>
            <person name="Afonso C.L."/>
            <person name="Miller P.J."/>
            <person name="Scott M.A."/>
            <person name="Spackman E."/>
            <person name="Goraichik I."/>
            <person name="Dimitrov K.M."/>
            <person name="Suarez D.L."/>
            <person name="Swayne D.E."/>
        </authorList>
    </citation>
    <scope>NUCLEOTIDE SEQUENCE [LARGE SCALE GENOMIC DNA]</scope>
    <source>
        <strain evidence="8 9">CGMCC 1.12708</strain>
    </source>
</reference>
<proteinExistence type="predicted"/>
<name>A0A1W1YHY9_9FLAO</name>
<evidence type="ECO:0000256" key="5">
    <source>
        <dbReference type="ARBA" id="ARBA00023163"/>
    </source>
</evidence>
<dbReference type="PANTHER" id="PTHR48111:SF1">
    <property type="entry name" value="TWO-COMPONENT RESPONSE REGULATOR ORR33"/>
    <property type="match status" value="1"/>
</dbReference>
<evidence type="ECO:0000256" key="6">
    <source>
        <dbReference type="PROSITE-ProRule" id="PRU00169"/>
    </source>
</evidence>
<dbReference type="InterPro" id="IPR039420">
    <property type="entry name" value="WalR-like"/>
</dbReference>
<evidence type="ECO:0000259" key="7">
    <source>
        <dbReference type="PROSITE" id="PS50110"/>
    </source>
</evidence>
<keyword evidence="2" id="KW-0902">Two-component regulatory system</keyword>
<accession>A0A1W1YHY9</accession>
<sequence length="232" mass="26781">MLLDDELPGLTYLKMMCEQIPELEVVKAFNSPEVFLSEMNNYDFDLCILDIEMPTMNGLQVANLLDSKLIIFTTAYKEYAVEAFDLDAVDYVRKPVKKERLQQAVAKALDRFRQKVPKKEFAQFNTDKGKAIVFFDQPAYIKTSEIDSRDKVVQMMDGSVLTLKNISFDKLQKILPAHSFCQINKKEMVALKTVQVFSFDEITTNIPTTPGSFLRLTLSEIYRENFLRKVQF</sequence>
<dbReference type="AlphaFoldDB" id="A0A1W1YHY9"/>
<evidence type="ECO:0000313" key="8">
    <source>
        <dbReference type="EMBL" id="SMC35795.1"/>
    </source>
</evidence>
<dbReference type="InterPro" id="IPR011006">
    <property type="entry name" value="CheY-like_superfamily"/>
</dbReference>
<dbReference type="GO" id="GO:0000976">
    <property type="term" value="F:transcription cis-regulatory region binding"/>
    <property type="evidence" value="ECO:0007669"/>
    <property type="project" value="TreeGrafter"/>
</dbReference>
<feature type="modified residue" description="4-aspartylphosphate" evidence="6">
    <location>
        <position position="50"/>
    </location>
</feature>
<dbReference type="Gene3D" id="3.40.50.2300">
    <property type="match status" value="1"/>
</dbReference>
<keyword evidence="3" id="KW-0805">Transcription regulation</keyword>
<evidence type="ECO:0000313" key="9">
    <source>
        <dbReference type="Proteomes" id="UP000192393"/>
    </source>
</evidence>
<dbReference type="STRING" id="1434700.SAMN06296427_101394"/>
<dbReference type="EMBL" id="FWXS01000001">
    <property type="protein sequence ID" value="SMC35795.1"/>
    <property type="molecule type" value="Genomic_DNA"/>
</dbReference>
<dbReference type="PANTHER" id="PTHR48111">
    <property type="entry name" value="REGULATOR OF RPOS"/>
    <property type="match status" value="1"/>
</dbReference>
<feature type="domain" description="Response regulatory" evidence="7">
    <location>
        <begin position="1"/>
        <end position="109"/>
    </location>
</feature>
<dbReference type="GO" id="GO:0005829">
    <property type="term" value="C:cytosol"/>
    <property type="evidence" value="ECO:0007669"/>
    <property type="project" value="TreeGrafter"/>
</dbReference>
<gene>
    <name evidence="8" type="ORF">SAMN06296427_101394</name>
</gene>
<evidence type="ECO:0000256" key="2">
    <source>
        <dbReference type="ARBA" id="ARBA00023012"/>
    </source>
</evidence>
<dbReference type="Proteomes" id="UP000192393">
    <property type="component" value="Unassembled WGS sequence"/>
</dbReference>
<dbReference type="GO" id="GO:0032993">
    <property type="term" value="C:protein-DNA complex"/>
    <property type="evidence" value="ECO:0007669"/>
    <property type="project" value="TreeGrafter"/>
</dbReference>
<dbReference type="GO" id="GO:0000156">
    <property type="term" value="F:phosphorelay response regulator activity"/>
    <property type="evidence" value="ECO:0007669"/>
    <property type="project" value="TreeGrafter"/>
</dbReference>
<dbReference type="PROSITE" id="PS50110">
    <property type="entry name" value="RESPONSE_REGULATORY"/>
    <property type="match status" value="1"/>
</dbReference>
<protein>
    <submittedName>
        <fullName evidence="8">Two component transcriptional regulator, LytTR family</fullName>
    </submittedName>
</protein>
<dbReference type="SMART" id="SM00448">
    <property type="entry name" value="REC"/>
    <property type="match status" value="1"/>
</dbReference>
<keyword evidence="1 6" id="KW-0597">Phosphoprotein</keyword>
<evidence type="ECO:0000256" key="1">
    <source>
        <dbReference type="ARBA" id="ARBA00022553"/>
    </source>
</evidence>
<keyword evidence="4" id="KW-0238">DNA-binding</keyword>
<evidence type="ECO:0000256" key="4">
    <source>
        <dbReference type="ARBA" id="ARBA00023125"/>
    </source>
</evidence>
<dbReference type="SUPFAM" id="SSF52172">
    <property type="entry name" value="CheY-like"/>
    <property type="match status" value="1"/>
</dbReference>
<dbReference type="Pfam" id="PF00072">
    <property type="entry name" value="Response_reg"/>
    <property type="match status" value="1"/>
</dbReference>
<dbReference type="GO" id="GO:0006355">
    <property type="term" value="P:regulation of DNA-templated transcription"/>
    <property type="evidence" value="ECO:0007669"/>
    <property type="project" value="TreeGrafter"/>
</dbReference>
<evidence type="ECO:0000256" key="3">
    <source>
        <dbReference type="ARBA" id="ARBA00023015"/>
    </source>
</evidence>
<dbReference type="InterPro" id="IPR001789">
    <property type="entry name" value="Sig_transdc_resp-reg_receiver"/>
</dbReference>